<keyword evidence="5" id="KW-0547">Nucleotide-binding</keyword>
<dbReference type="GeneID" id="17318872"/>
<dbReference type="PROSITE" id="PS51997">
    <property type="entry name" value="UPF1_CH_RICH"/>
    <property type="match status" value="1"/>
</dbReference>
<dbReference type="GO" id="GO:0003724">
    <property type="term" value="F:RNA helicase activity"/>
    <property type="evidence" value="ECO:0007669"/>
    <property type="project" value="InterPro"/>
</dbReference>
<comment type="similarity">
    <text evidence="2">Belongs to the DNA2/NAM7 helicase family.</text>
</comment>
<evidence type="ECO:0000256" key="12">
    <source>
        <dbReference type="SAM" id="MobiDB-lite"/>
    </source>
</evidence>
<dbReference type="GO" id="GO:0005524">
    <property type="term" value="F:ATP binding"/>
    <property type="evidence" value="ECO:0007669"/>
    <property type="project" value="UniProtKB-KW"/>
</dbReference>
<keyword evidence="10" id="KW-0067">ATP-binding</keyword>
<evidence type="ECO:0000259" key="13">
    <source>
        <dbReference type="PROSITE" id="PS51997"/>
    </source>
</evidence>
<feature type="region of interest" description="CC/SHH/C" evidence="11">
    <location>
        <begin position="87"/>
        <end position="115"/>
    </location>
</feature>
<gene>
    <name evidence="14" type="ORF">CHC_T00007503001</name>
</gene>
<feature type="region of interest" description="C3H" evidence="11">
    <location>
        <begin position="73"/>
        <end position="105"/>
    </location>
</feature>
<dbReference type="SUPFAM" id="SSF52540">
    <property type="entry name" value="P-loop containing nucleoside triphosphate hydrolases"/>
    <property type="match status" value="1"/>
</dbReference>
<dbReference type="GO" id="GO:0000184">
    <property type="term" value="P:nuclear-transcribed mRNA catabolic process, nonsense-mediated decay"/>
    <property type="evidence" value="ECO:0007669"/>
    <property type="project" value="InterPro"/>
</dbReference>
<dbReference type="STRING" id="2769.R7QTN0"/>
<dbReference type="KEGG" id="ccp:CHC_T00007503001"/>
<dbReference type="Gramene" id="CDF40866">
    <property type="protein sequence ID" value="CDF40866"/>
    <property type="gene ID" value="CHC_T00007503001"/>
</dbReference>
<keyword evidence="8" id="KW-0347">Helicase</keyword>
<dbReference type="InterPro" id="IPR018999">
    <property type="entry name" value="UPF1_CH/ZBD"/>
</dbReference>
<feature type="region of interest" description="C4" evidence="11">
    <location>
        <begin position="133"/>
        <end position="163"/>
    </location>
</feature>
<name>R7QTN0_CHOCR</name>
<keyword evidence="4 11" id="KW-0479">Metal-binding</keyword>
<sequence>MAEKCDLSFLNEDDDDLAGQLIAAKPRPPQRSSPDTAVRAVTAALGDLDFEEEAVDDEEDLTQQEEELPEHACAYCGIHDPACVVHDKLDNRWYCNGRGKLPGSHIITHLVRSRHKEVSLHKDSPLGDTVLECYNCCTTNVFLLGFVPAQGDSVVVLLCREPCLHAKGLEDMNWDLDAWQPLIVDGQFLPWLVRVPSEKEMARSRQIAISEANKLEELWKTNPVATLEDISKPSTVEDLPRAQLRYEDGYHFHRVFGSLVKAESENDRRMKEEQSRSNISVRWDMSLNKRRVANFIIPQMSDGDIRLMTGDEIRLAHSGLKWECLGMVKGLTINEEVALELRSGKPSSRAPIDTTSGFKVEIVWKSTSFDRMNAALRQFAVDDTSVSGYLFHRILGHEVHPQVVKVSNIPDQLSAPNLPELNESQKIAVRSVLEAPLSLIQGPPGTGKTVTSATIVYHLSRQVKGKILVCAPSNIAVDQLSEKIALTGLKVVRVVAKSREALSSAVEHLSLHYQVRHVDDREESELNKLLKLRDEAGELSDRDDRRLRSLRRATERELLDAADVICTTCTTAGDPRLSSLRFRSVLIDEATQACEPEALIPIVHGCKQLVFVGDHCQLGPVITEKRAAAAGLGQSMFERLIALGARPIRLQVQYRMHPALSLFPSVTFYEGTLQNGVSAEDRKSSLASFPWVDAGHPMVFWSQTGPEEVSASGTSYLNRVEASAVEKAVTQFLKSGVAPEEIGVITPYEGQRAYVVSHFARMGPLRQDLYRNVEVASVDAFQGREKTYIIMSCVRSNEHQGIGFLSDPRRLNVALTRSRLGNVIIGNPKVLSRQNLWASLLQHYRDQGVLVEGPLSNLKTCVISIPRPRRRQNGEFARHTPLPPGPTSMTANGMDPVFHPPSSFDRNGPADRFGDVSSNGGPGLIGDGRLGASAVNPLMGTSSVPLPQMPFSVMGSLFGPPNSFSISQSSPFPSGPVPQSAPTVGTSGTDRRGAPSSDYSYQAPGWK</sequence>
<dbReference type="CDD" id="cd21400">
    <property type="entry name" value="ZBD_UPF1-like"/>
    <property type="match status" value="1"/>
</dbReference>
<dbReference type="FunFam" id="3.40.50.300:FF:000097">
    <property type="entry name" value="Regulator of nonsense transcripts 1"/>
    <property type="match status" value="1"/>
</dbReference>
<feature type="region of interest" description="Disordered" evidence="12">
    <location>
        <begin position="964"/>
        <end position="1007"/>
    </location>
</feature>
<evidence type="ECO:0000256" key="3">
    <source>
        <dbReference type="ARBA" id="ARBA00022490"/>
    </source>
</evidence>
<dbReference type="InterPro" id="IPR041679">
    <property type="entry name" value="DNA2/NAM7-like_C"/>
</dbReference>
<proteinExistence type="inferred from homology"/>
<dbReference type="PhylomeDB" id="R7QTN0"/>
<evidence type="ECO:0000256" key="6">
    <source>
        <dbReference type="ARBA" id="ARBA00022771"/>
    </source>
</evidence>
<dbReference type="CDD" id="cd18039">
    <property type="entry name" value="DEXXQc_UPF1"/>
    <property type="match status" value="1"/>
</dbReference>
<dbReference type="Gene3D" id="2.40.30.230">
    <property type="match status" value="1"/>
</dbReference>
<dbReference type="InterPro" id="IPR040812">
    <property type="entry name" value="UPF1_1B_dom"/>
</dbReference>
<dbReference type="InterPro" id="IPR045055">
    <property type="entry name" value="DNA2/NAM7-like"/>
</dbReference>
<dbReference type="Pfam" id="PF13087">
    <property type="entry name" value="AAA_12"/>
    <property type="match status" value="1"/>
</dbReference>
<evidence type="ECO:0000256" key="8">
    <source>
        <dbReference type="ARBA" id="ARBA00022806"/>
    </source>
</evidence>
<dbReference type="PANTHER" id="PTHR10887">
    <property type="entry name" value="DNA2/NAM7 HELICASE FAMILY"/>
    <property type="match status" value="1"/>
</dbReference>
<evidence type="ECO:0000256" key="7">
    <source>
        <dbReference type="ARBA" id="ARBA00022801"/>
    </source>
</evidence>
<dbReference type="InterPro" id="IPR041677">
    <property type="entry name" value="DNA2/NAM7_AAA_11"/>
</dbReference>
<dbReference type="Pfam" id="PF18141">
    <property type="entry name" value="UPF1_1B_dom"/>
    <property type="match status" value="1"/>
</dbReference>
<dbReference type="Gene3D" id="3.40.50.300">
    <property type="entry name" value="P-loop containing nucleotide triphosphate hydrolases"/>
    <property type="match status" value="2"/>
</dbReference>
<evidence type="ECO:0000256" key="4">
    <source>
        <dbReference type="ARBA" id="ARBA00022723"/>
    </source>
</evidence>
<organism evidence="14 15">
    <name type="scientific">Chondrus crispus</name>
    <name type="common">Carrageen Irish moss</name>
    <name type="synonym">Polymorpha crispa</name>
    <dbReference type="NCBI Taxonomy" id="2769"/>
    <lineage>
        <taxon>Eukaryota</taxon>
        <taxon>Rhodophyta</taxon>
        <taxon>Florideophyceae</taxon>
        <taxon>Rhodymeniophycidae</taxon>
        <taxon>Gigartinales</taxon>
        <taxon>Gigartinaceae</taxon>
        <taxon>Chondrus</taxon>
    </lineage>
</organism>
<dbReference type="GO" id="GO:0005737">
    <property type="term" value="C:cytoplasm"/>
    <property type="evidence" value="ECO:0007669"/>
    <property type="project" value="UniProtKB-SubCell"/>
</dbReference>
<reference evidence="15" key="1">
    <citation type="journal article" date="2013" name="Proc. Natl. Acad. Sci. U.S.A.">
        <title>Genome structure and metabolic features in the red seaweed Chondrus crispus shed light on evolution of the Archaeplastida.</title>
        <authorList>
            <person name="Collen J."/>
            <person name="Porcel B."/>
            <person name="Carre W."/>
            <person name="Ball S.G."/>
            <person name="Chaparro C."/>
            <person name="Tonon T."/>
            <person name="Barbeyron T."/>
            <person name="Michel G."/>
            <person name="Noel B."/>
            <person name="Valentin K."/>
            <person name="Elias M."/>
            <person name="Artiguenave F."/>
            <person name="Arun A."/>
            <person name="Aury J.M."/>
            <person name="Barbosa-Neto J.F."/>
            <person name="Bothwell J.H."/>
            <person name="Bouget F.Y."/>
            <person name="Brillet L."/>
            <person name="Cabello-Hurtado F."/>
            <person name="Capella-Gutierrez S."/>
            <person name="Charrier B."/>
            <person name="Cladiere L."/>
            <person name="Cock J.M."/>
            <person name="Coelho S.M."/>
            <person name="Colleoni C."/>
            <person name="Czjzek M."/>
            <person name="Da Silva C."/>
            <person name="Delage L."/>
            <person name="Denoeud F."/>
            <person name="Deschamps P."/>
            <person name="Dittami S.M."/>
            <person name="Gabaldon T."/>
            <person name="Gachon C.M."/>
            <person name="Groisillier A."/>
            <person name="Herve C."/>
            <person name="Jabbari K."/>
            <person name="Katinka M."/>
            <person name="Kloareg B."/>
            <person name="Kowalczyk N."/>
            <person name="Labadie K."/>
            <person name="Leblanc C."/>
            <person name="Lopez P.J."/>
            <person name="McLachlan D.H."/>
            <person name="Meslet-Cladiere L."/>
            <person name="Moustafa A."/>
            <person name="Nehr Z."/>
            <person name="Nyvall Collen P."/>
            <person name="Panaud O."/>
            <person name="Partensky F."/>
            <person name="Poulain J."/>
            <person name="Rensing S.A."/>
            <person name="Rousvoal S."/>
            <person name="Samson G."/>
            <person name="Symeonidi A."/>
            <person name="Weissenbach J."/>
            <person name="Zambounis A."/>
            <person name="Wincker P."/>
            <person name="Boyen C."/>
        </authorList>
    </citation>
    <scope>NUCLEOTIDE SEQUENCE [LARGE SCALE GENOMIC DNA]</scope>
    <source>
        <strain evidence="15">cv. Stackhouse</strain>
    </source>
</reference>
<evidence type="ECO:0000256" key="11">
    <source>
        <dbReference type="PROSITE-ProRule" id="PRU01341"/>
    </source>
</evidence>
<evidence type="ECO:0000256" key="5">
    <source>
        <dbReference type="ARBA" id="ARBA00022741"/>
    </source>
</evidence>
<feature type="domain" description="Upf1" evidence="13">
    <location>
        <begin position="65"/>
        <end position="222"/>
    </location>
</feature>
<comment type="subcellular location">
    <subcellularLocation>
        <location evidence="1">Cytoplasm</location>
    </subcellularLocation>
</comment>
<dbReference type="SMART" id="SM00382">
    <property type="entry name" value="AAA"/>
    <property type="match status" value="1"/>
</dbReference>
<dbReference type="CDD" id="cd21407">
    <property type="entry name" value="1B_UPF1-like"/>
    <property type="match status" value="1"/>
</dbReference>
<keyword evidence="15" id="KW-1185">Reference proteome</keyword>
<evidence type="ECO:0000313" key="15">
    <source>
        <dbReference type="Proteomes" id="UP000012073"/>
    </source>
</evidence>
<dbReference type="AlphaFoldDB" id="R7QTN0"/>
<feature type="region of interest" description="Disordered" evidence="12">
    <location>
        <begin position="869"/>
        <end position="928"/>
    </location>
</feature>
<dbReference type="OMA" id="QYMQMNG"/>
<dbReference type="InterPro" id="IPR027417">
    <property type="entry name" value="P-loop_NTPase"/>
</dbReference>
<dbReference type="RefSeq" id="XP_005711160.1">
    <property type="nucleotide sequence ID" value="XM_005711103.1"/>
</dbReference>
<dbReference type="CDD" id="cd18808">
    <property type="entry name" value="SF1_C_Upf1"/>
    <property type="match status" value="1"/>
</dbReference>
<dbReference type="InterPro" id="IPR003593">
    <property type="entry name" value="AAA+_ATPase"/>
</dbReference>
<evidence type="ECO:0000256" key="1">
    <source>
        <dbReference type="ARBA" id="ARBA00004496"/>
    </source>
</evidence>
<dbReference type="Pfam" id="PF13086">
    <property type="entry name" value="AAA_11"/>
    <property type="match status" value="2"/>
</dbReference>
<keyword evidence="3" id="KW-0963">Cytoplasm</keyword>
<dbReference type="InterPro" id="IPR047187">
    <property type="entry name" value="SF1_C_Upf1"/>
</dbReference>
<keyword evidence="6 11" id="KW-0863">Zinc-finger</keyword>
<evidence type="ECO:0000256" key="9">
    <source>
        <dbReference type="ARBA" id="ARBA00022833"/>
    </source>
</evidence>
<dbReference type="GO" id="GO:0003723">
    <property type="term" value="F:RNA binding"/>
    <property type="evidence" value="ECO:0007669"/>
    <property type="project" value="InterPro"/>
</dbReference>
<evidence type="ECO:0000256" key="2">
    <source>
        <dbReference type="ARBA" id="ARBA00007913"/>
    </source>
</evidence>
<protein>
    <recommendedName>
        <fullName evidence="13">Upf1 domain-containing protein</fullName>
    </recommendedName>
</protein>
<keyword evidence="9 11" id="KW-0862">Zinc</keyword>
<dbReference type="GO" id="GO:0008270">
    <property type="term" value="F:zinc ion binding"/>
    <property type="evidence" value="ECO:0007669"/>
    <property type="project" value="UniProtKB-UniRule"/>
</dbReference>
<evidence type="ECO:0000313" key="14">
    <source>
        <dbReference type="EMBL" id="CDF40866.1"/>
    </source>
</evidence>
<dbReference type="PANTHER" id="PTHR10887:SF364">
    <property type="entry name" value="REGULATOR OF NONSENSE TRANSCRIPTS 1"/>
    <property type="match status" value="1"/>
</dbReference>
<evidence type="ECO:0000256" key="10">
    <source>
        <dbReference type="ARBA" id="ARBA00022840"/>
    </source>
</evidence>
<dbReference type="Pfam" id="PF09416">
    <property type="entry name" value="UPF1_Zn_bind"/>
    <property type="match status" value="1"/>
</dbReference>
<accession>R7QTN0</accession>
<keyword evidence="7" id="KW-0378">Hydrolase</keyword>
<dbReference type="Gene3D" id="6.10.140.1240">
    <property type="match status" value="1"/>
</dbReference>
<dbReference type="GO" id="GO:0016787">
    <property type="term" value="F:hydrolase activity"/>
    <property type="evidence" value="ECO:0007669"/>
    <property type="project" value="UniProtKB-KW"/>
</dbReference>
<dbReference type="OrthoDB" id="6513042at2759"/>
<dbReference type="EMBL" id="HG002260">
    <property type="protein sequence ID" value="CDF40866.1"/>
    <property type="molecule type" value="Genomic_DNA"/>
</dbReference>
<dbReference type="Proteomes" id="UP000012073">
    <property type="component" value="Unassembled WGS sequence"/>
</dbReference>